<reference evidence="3 4" key="1">
    <citation type="journal article" date="2024" name="G3 (Bethesda)">
        <title>Genome assembly of Hibiscus sabdariffa L. provides insights into metabolisms of medicinal natural products.</title>
        <authorList>
            <person name="Kim T."/>
        </authorList>
    </citation>
    <scope>NUCLEOTIDE SEQUENCE [LARGE SCALE GENOMIC DNA]</scope>
    <source>
        <strain evidence="3">TK-2024</strain>
        <tissue evidence="3">Old leaves</tissue>
    </source>
</reference>
<dbReference type="Proteomes" id="UP001396334">
    <property type="component" value="Unassembled WGS sequence"/>
</dbReference>
<dbReference type="CDD" id="cd06222">
    <property type="entry name" value="RNase_H_like"/>
    <property type="match status" value="1"/>
</dbReference>
<evidence type="ECO:0000313" key="4">
    <source>
        <dbReference type="Proteomes" id="UP001396334"/>
    </source>
</evidence>
<name>A0ABR2S197_9ROSI</name>
<proteinExistence type="predicted"/>
<dbReference type="InterPro" id="IPR026960">
    <property type="entry name" value="RVT-Znf"/>
</dbReference>
<feature type="domain" description="RNase H type-1" evidence="1">
    <location>
        <begin position="185"/>
        <end position="302"/>
    </location>
</feature>
<keyword evidence="4" id="KW-1185">Reference proteome</keyword>
<dbReference type="EMBL" id="JBBPBN010000018">
    <property type="protein sequence ID" value="KAK9019016.1"/>
    <property type="molecule type" value="Genomic_DNA"/>
</dbReference>
<accession>A0ABR2S197</accession>
<dbReference type="PANTHER" id="PTHR47723">
    <property type="entry name" value="OS05G0353850 PROTEIN"/>
    <property type="match status" value="1"/>
</dbReference>
<dbReference type="InterPro" id="IPR053151">
    <property type="entry name" value="RNase_H-like"/>
</dbReference>
<dbReference type="Gene3D" id="3.30.420.10">
    <property type="entry name" value="Ribonuclease H-like superfamily/Ribonuclease H"/>
    <property type="match status" value="1"/>
</dbReference>
<gene>
    <name evidence="3" type="ORF">V6N11_034058</name>
</gene>
<dbReference type="Pfam" id="PF13456">
    <property type="entry name" value="RVT_3"/>
    <property type="match status" value="1"/>
</dbReference>
<comment type="caution">
    <text evidence="3">The sequence shown here is derived from an EMBL/GenBank/DDBJ whole genome shotgun (WGS) entry which is preliminary data.</text>
</comment>
<organism evidence="3 4">
    <name type="scientific">Hibiscus sabdariffa</name>
    <name type="common">roselle</name>
    <dbReference type="NCBI Taxonomy" id="183260"/>
    <lineage>
        <taxon>Eukaryota</taxon>
        <taxon>Viridiplantae</taxon>
        <taxon>Streptophyta</taxon>
        <taxon>Embryophyta</taxon>
        <taxon>Tracheophyta</taxon>
        <taxon>Spermatophyta</taxon>
        <taxon>Magnoliopsida</taxon>
        <taxon>eudicotyledons</taxon>
        <taxon>Gunneridae</taxon>
        <taxon>Pentapetalae</taxon>
        <taxon>rosids</taxon>
        <taxon>malvids</taxon>
        <taxon>Malvales</taxon>
        <taxon>Malvaceae</taxon>
        <taxon>Malvoideae</taxon>
        <taxon>Hibiscus</taxon>
    </lineage>
</organism>
<dbReference type="PANTHER" id="PTHR47723:SF19">
    <property type="entry name" value="POLYNUCLEOTIDYL TRANSFERASE, RIBONUCLEASE H-LIKE SUPERFAMILY PROTEIN"/>
    <property type="match status" value="1"/>
</dbReference>
<evidence type="ECO:0000259" key="1">
    <source>
        <dbReference type="Pfam" id="PF13456"/>
    </source>
</evidence>
<evidence type="ECO:0000259" key="2">
    <source>
        <dbReference type="Pfam" id="PF13966"/>
    </source>
</evidence>
<evidence type="ECO:0000313" key="3">
    <source>
        <dbReference type="EMBL" id="KAK9019016.1"/>
    </source>
</evidence>
<dbReference type="InterPro" id="IPR002156">
    <property type="entry name" value="RNaseH_domain"/>
</dbReference>
<dbReference type="InterPro" id="IPR036397">
    <property type="entry name" value="RNaseH_sf"/>
</dbReference>
<protein>
    <submittedName>
        <fullName evidence="3">Uncharacterized protein</fullName>
    </submittedName>
</protein>
<dbReference type="Pfam" id="PF13966">
    <property type="entry name" value="zf-RVT"/>
    <property type="match status" value="1"/>
</dbReference>
<feature type="domain" description="Reverse transcriptase zinc-binding" evidence="2">
    <location>
        <begin position="23"/>
        <end position="109"/>
    </location>
</feature>
<sequence>MVTKSGQWNLPLLIERWLDLQLFSSKLAYDNLARSVDWVSNGDWNVIWRKDIPQRICAFLWLARSGRLLTNCERVCRHLASSPLCLLCRNGEETILHALWDCLLASNVWSQVIRPSKFLEFMSLPFEEWFMVNLWGQGQFVDDPELWECLFPTIGWLLWKRCSVIKDPGFFKEGDVLMGDWVKANGDSACAIGSSKETAGCVVRDASGGWIFGFTQNLGVCPSILVEACVVHNILLHLCRLGCRLVELKTNCVEVEKILHGDSGVLSGNAIVEDIHEMLSRDLIVVIHKISRDSNKLVDALAGSMRDGPVGV</sequence>
<dbReference type="InterPro" id="IPR044730">
    <property type="entry name" value="RNase_H-like_dom_plant"/>
</dbReference>